<keyword evidence="2" id="KW-1185">Reference proteome</keyword>
<evidence type="ECO:0000313" key="1">
    <source>
        <dbReference type="EMBL" id="GBP98321.1"/>
    </source>
</evidence>
<proteinExistence type="predicted"/>
<comment type="caution">
    <text evidence="1">The sequence shown here is derived from an EMBL/GenBank/DDBJ whole genome shotgun (WGS) entry which is preliminary data.</text>
</comment>
<accession>A0A4C2ABU4</accession>
<reference evidence="1 2" key="1">
    <citation type="journal article" date="2019" name="Commun. Biol.">
        <title>The bagworm genome reveals a unique fibroin gene that provides high tensile strength.</title>
        <authorList>
            <person name="Kono N."/>
            <person name="Nakamura H."/>
            <person name="Ohtoshi R."/>
            <person name="Tomita M."/>
            <person name="Numata K."/>
            <person name="Arakawa K."/>
        </authorList>
    </citation>
    <scope>NUCLEOTIDE SEQUENCE [LARGE SCALE GENOMIC DNA]</scope>
</reference>
<organism evidence="1 2">
    <name type="scientific">Eumeta variegata</name>
    <name type="common">Bagworm moth</name>
    <name type="synonym">Eumeta japonica</name>
    <dbReference type="NCBI Taxonomy" id="151549"/>
    <lineage>
        <taxon>Eukaryota</taxon>
        <taxon>Metazoa</taxon>
        <taxon>Ecdysozoa</taxon>
        <taxon>Arthropoda</taxon>
        <taxon>Hexapoda</taxon>
        <taxon>Insecta</taxon>
        <taxon>Pterygota</taxon>
        <taxon>Neoptera</taxon>
        <taxon>Endopterygota</taxon>
        <taxon>Lepidoptera</taxon>
        <taxon>Glossata</taxon>
        <taxon>Ditrysia</taxon>
        <taxon>Tineoidea</taxon>
        <taxon>Psychidae</taxon>
        <taxon>Oiketicinae</taxon>
        <taxon>Eumeta</taxon>
    </lineage>
</organism>
<evidence type="ECO:0000313" key="2">
    <source>
        <dbReference type="Proteomes" id="UP000299102"/>
    </source>
</evidence>
<dbReference type="Proteomes" id="UP000299102">
    <property type="component" value="Unassembled WGS sequence"/>
</dbReference>
<dbReference type="AlphaFoldDB" id="A0A4C2ABU4"/>
<gene>
    <name evidence="1" type="ORF">EVAR_69191_1</name>
</gene>
<sequence>MTGFGSWFRFHSVFRSSPCLYSNIVLEVDHRPPLDAAATALLTEGAQERFSVRVCSSEASRVGANEKNRATCRYISAPARERADKESLTRLVKEYRFLNDSFICSNTNTKRRPRERPGHGPAIARRVEWSTPVSSAAFTVQHPDPPPLILLIFTHDGCFIIVVRRIRNVFKRGRRLHNGVHVLSCSRCSDGAVSDYSSVTAPTVRRRFERPSRRYRRTARAADDAASAAAERACAGFM</sequence>
<name>A0A4C2ABU4_EUMVA</name>
<dbReference type="EMBL" id="BGZK01003120">
    <property type="protein sequence ID" value="GBP98321.1"/>
    <property type="molecule type" value="Genomic_DNA"/>
</dbReference>
<protein>
    <submittedName>
        <fullName evidence="1">Uncharacterized protein</fullName>
    </submittedName>
</protein>